<proteinExistence type="predicted"/>
<accession>A0A834WSC8</accession>
<organism evidence="1 2">
    <name type="scientific">Senna tora</name>
    <dbReference type="NCBI Taxonomy" id="362788"/>
    <lineage>
        <taxon>Eukaryota</taxon>
        <taxon>Viridiplantae</taxon>
        <taxon>Streptophyta</taxon>
        <taxon>Embryophyta</taxon>
        <taxon>Tracheophyta</taxon>
        <taxon>Spermatophyta</taxon>
        <taxon>Magnoliopsida</taxon>
        <taxon>eudicotyledons</taxon>
        <taxon>Gunneridae</taxon>
        <taxon>Pentapetalae</taxon>
        <taxon>rosids</taxon>
        <taxon>fabids</taxon>
        <taxon>Fabales</taxon>
        <taxon>Fabaceae</taxon>
        <taxon>Caesalpinioideae</taxon>
        <taxon>Cassia clade</taxon>
        <taxon>Senna</taxon>
    </lineage>
</organism>
<name>A0A834WSC8_9FABA</name>
<dbReference type="AlphaFoldDB" id="A0A834WSC8"/>
<gene>
    <name evidence="1" type="ORF">G2W53_020398</name>
</gene>
<dbReference type="EMBL" id="JAAIUW010000006">
    <property type="protein sequence ID" value="KAF7829234.1"/>
    <property type="molecule type" value="Genomic_DNA"/>
</dbReference>
<sequence>MDLENDGNEEEKTEKDSVGLQKTVKFLGKLSGLYEMKEKARKIRCGS</sequence>
<comment type="caution">
    <text evidence="1">The sequence shown here is derived from an EMBL/GenBank/DDBJ whole genome shotgun (WGS) entry which is preliminary data.</text>
</comment>
<reference evidence="1" key="1">
    <citation type="submission" date="2020-09" db="EMBL/GenBank/DDBJ databases">
        <title>Genome-Enabled Discovery of Anthraquinone Biosynthesis in Senna tora.</title>
        <authorList>
            <person name="Kang S.-H."/>
            <person name="Pandey R.P."/>
            <person name="Lee C.-M."/>
            <person name="Sim J.-S."/>
            <person name="Jeong J.-T."/>
            <person name="Choi B.-S."/>
            <person name="Jung M."/>
            <person name="Ginzburg D."/>
            <person name="Zhao K."/>
            <person name="Won S.Y."/>
            <person name="Oh T.-J."/>
            <person name="Yu Y."/>
            <person name="Kim N.-H."/>
            <person name="Lee O.R."/>
            <person name="Lee T.-H."/>
            <person name="Bashyal P."/>
            <person name="Kim T.-S."/>
            <person name="Lee W.-H."/>
            <person name="Kawkins C."/>
            <person name="Kim C.-K."/>
            <person name="Kim J.S."/>
            <person name="Ahn B.O."/>
            <person name="Rhee S.Y."/>
            <person name="Sohng J.K."/>
        </authorList>
    </citation>
    <scope>NUCLEOTIDE SEQUENCE</scope>
    <source>
        <tissue evidence="1">Leaf</tissue>
    </source>
</reference>
<evidence type="ECO:0000313" key="2">
    <source>
        <dbReference type="Proteomes" id="UP000634136"/>
    </source>
</evidence>
<keyword evidence="2" id="KW-1185">Reference proteome</keyword>
<evidence type="ECO:0000313" key="1">
    <source>
        <dbReference type="EMBL" id="KAF7829234.1"/>
    </source>
</evidence>
<protein>
    <submittedName>
        <fullName evidence="1">Uncharacterized protein</fullName>
    </submittedName>
</protein>
<dbReference type="Proteomes" id="UP000634136">
    <property type="component" value="Unassembled WGS sequence"/>
</dbReference>